<name>A0A8T0RQR9_PANVG</name>
<evidence type="ECO:0000256" key="2">
    <source>
        <dbReference type="ARBA" id="ARBA00022679"/>
    </source>
</evidence>
<dbReference type="Pfam" id="PF07714">
    <property type="entry name" value="PK_Tyr_Ser-Thr"/>
    <property type="match status" value="2"/>
</dbReference>
<comment type="caution">
    <text evidence="8">The sequence shown here is derived from an EMBL/GenBank/DDBJ whole genome shotgun (WGS) entry which is preliminary data.</text>
</comment>
<feature type="domain" description="Protein kinase" evidence="7">
    <location>
        <begin position="41"/>
        <end position="314"/>
    </location>
</feature>
<evidence type="ECO:0000256" key="4">
    <source>
        <dbReference type="ARBA" id="ARBA00022777"/>
    </source>
</evidence>
<dbReference type="PANTHER" id="PTHR27005">
    <property type="entry name" value="WALL-ASSOCIATED RECEPTOR KINASE-LIKE 21"/>
    <property type="match status" value="1"/>
</dbReference>
<evidence type="ECO:0000259" key="7">
    <source>
        <dbReference type="PROSITE" id="PS50011"/>
    </source>
</evidence>
<keyword evidence="1" id="KW-0723">Serine/threonine-protein kinase</keyword>
<evidence type="ECO:0000256" key="6">
    <source>
        <dbReference type="PROSITE-ProRule" id="PRU10141"/>
    </source>
</evidence>
<dbReference type="EMBL" id="CM029046">
    <property type="protein sequence ID" value="KAG2588347.1"/>
    <property type="molecule type" value="Genomic_DNA"/>
</dbReference>
<dbReference type="PROSITE" id="PS00107">
    <property type="entry name" value="PROTEIN_KINASE_ATP"/>
    <property type="match status" value="2"/>
</dbReference>
<dbReference type="SMART" id="SM00220">
    <property type="entry name" value="S_TKc"/>
    <property type="match status" value="2"/>
</dbReference>
<dbReference type="Gene3D" id="3.30.200.20">
    <property type="entry name" value="Phosphorylase Kinase, domain 1"/>
    <property type="match status" value="2"/>
</dbReference>
<keyword evidence="9" id="KW-1185">Reference proteome</keyword>
<dbReference type="GO" id="GO:0007166">
    <property type="term" value="P:cell surface receptor signaling pathway"/>
    <property type="evidence" value="ECO:0007669"/>
    <property type="project" value="InterPro"/>
</dbReference>
<accession>A0A8T0RQR9</accession>
<evidence type="ECO:0000313" key="9">
    <source>
        <dbReference type="Proteomes" id="UP000823388"/>
    </source>
</evidence>
<sequence length="666" mass="74467">MDYQGNSLRDFLKNNGHVMLQRVNNYNLRSFTEKEIEHITNGYSTLLGKGAFGEVYKGALDDQCPVAVKKYKDGTRKEDFAKEVIVHSQINHKNVVRLLGCCTEENTLTIVMEFICNGNLNNILHCSNANGYVPLPLEKRLDIAIELAEVLSCTHSMYSPVLHGDIKPANILLDENLVPKLSDFGIARLLSTNEVQQTRNIVGSIGYLDPLFNQTGLLTPKSDVYSFGVVLVEMITRKKVANGNFNLIQNFTNSLKRGKAVRQMFDDEIVDGKKKIKVLKDIAKLAAECLRLQERLRPEMVEVADRLRKCRKDLQLRTRGERTGPSAHLVPPGNNCLPEQQTASIPVDPTTKNPPTPVLNISLAELREITRNFSDDTLIGEGSHAKVFLGELKDGRKSAVKKLGQNAVVKNLDGFFSEPDDEFVHQVQAVSRVKHDNIVQLLGYCVDGNVRAVIYEYSSRGSLQDILLGTQHGRVLSWTQRVKIALCVAQGIEFLHHKTEPCIIHSDIKSSNILLFDNDVAKIADLRISKNRPGYLDDLILDCVHPSHNVYDAPECKATGEFTRENDVYSFGIVLLELLTGRTSRHPQNRIMTGAMPGLGGDEVQVQRCVDPRLIGKYPPKAVARQMAAIVCRCVQDKADSRPSMSIVVTNLRSLLENTPSKLWRW</sequence>
<dbReference type="InterPro" id="IPR011009">
    <property type="entry name" value="Kinase-like_dom_sf"/>
</dbReference>
<dbReference type="EMBL" id="CM029046">
    <property type="protein sequence ID" value="KAG2588349.1"/>
    <property type="molecule type" value="Genomic_DNA"/>
</dbReference>
<dbReference type="FunFam" id="3.30.200.20:FF:000337">
    <property type="entry name" value="Wall-associated receptor kinase 3"/>
    <property type="match status" value="1"/>
</dbReference>
<dbReference type="PROSITE" id="PS00108">
    <property type="entry name" value="PROTEIN_KINASE_ST"/>
    <property type="match status" value="2"/>
</dbReference>
<dbReference type="PANTHER" id="PTHR27005:SF468">
    <property type="entry name" value="OS01G0310500 PROTEIN"/>
    <property type="match status" value="1"/>
</dbReference>
<dbReference type="GO" id="GO:0005524">
    <property type="term" value="F:ATP binding"/>
    <property type="evidence" value="ECO:0007669"/>
    <property type="project" value="UniProtKB-UniRule"/>
</dbReference>
<keyword evidence="3 6" id="KW-0547">Nucleotide-binding</keyword>
<dbReference type="GO" id="GO:0005886">
    <property type="term" value="C:plasma membrane"/>
    <property type="evidence" value="ECO:0007669"/>
    <property type="project" value="TreeGrafter"/>
</dbReference>
<protein>
    <recommendedName>
        <fullName evidence="7">Protein kinase domain-containing protein</fullName>
    </recommendedName>
</protein>
<feature type="binding site" evidence="6">
    <location>
        <position position="70"/>
    </location>
    <ligand>
        <name>ATP</name>
        <dbReference type="ChEBI" id="CHEBI:30616"/>
    </ligand>
</feature>
<dbReference type="FunFam" id="1.10.510.10:FF:000474">
    <property type="entry name" value="Wall-associated receptor kinase 3"/>
    <property type="match status" value="1"/>
</dbReference>
<keyword evidence="4" id="KW-0418">Kinase</keyword>
<dbReference type="InterPro" id="IPR001245">
    <property type="entry name" value="Ser-Thr/Tyr_kinase_cat_dom"/>
</dbReference>
<dbReference type="InterPro" id="IPR017441">
    <property type="entry name" value="Protein_kinase_ATP_BS"/>
</dbReference>
<gene>
    <name evidence="8" type="ORF">PVAP13_5NG219700</name>
</gene>
<evidence type="ECO:0000313" key="8">
    <source>
        <dbReference type="EMBL" id="KAG2588347.1"/>
    </source>
</evidence>
<keyword evidence="2" id="KW-0808">Transferase</keyword>
<dbReference type="SUPFAM" id="SSF56112">
    <property type="entry name" value="Protein kinase-like (PK-like)"/>
    <property type="match status" value="2"/>
</dbReference>
<dbReference type="AlphaFoldDB" id="A0A8T0RQR9"/>
<evidence type="ECO:0000256" key="3">
    <source>
        <dbReference type="ARBA" id="ARBA00022741"/>
    </source>
</evidence>
<evidence type="ECO:0000256" key="5">
    <source>
        <dbReference type="ARBA" id="ARBA00022840"/>
    </source>
</evidence>
<dbReference type="InterPro" id="IPR008271">
    <property type="entry name" value="Ser/Thr_kinase_AS"/>
</dbReference>
<dbReference type="InterPro" id="IPR045274">
    <property type="entry name" value="WAK-like"/>
</dbReference>
<feature type="domain" description="Protein kinase" evidence="7">
    <location>
        <begin position="373"/>
        <end position="656"/>
    </location>
</feature>
<keyword evidence="5 6" id="KW-0067">ATP-binding</keyword>
<dbReference type="GO" id="GO:0004674">
    <property type="term" value="F:protein serine/threonine kinase activity"/>
    <property type="evidence" value="ECO:0007669"/>
    <property type="project" value="UniProtKB-KW"/>
</dbReference>
<evidence type="ECO:0000256" key="1">
    <source>
        <dbReference type="ARBA" id="ARBA00022527"/>
    </source>
</evidence>
<dbReference type="Gene3D" id="1.10.510.10">
    <property type="entry name" value="Transferase(Phosphotransferase) domain 1"/>
    <property type="match status" value="2"/>
</dbReference>
<dbReference type="Proteomes" id="UP000823388">
    <property type="component" value="Chromosome 5N"/>
</dbReference>
<feature type="binding site" evidence="6">
    <location>
        <position position="410"/>
    </location>
    <ligand>
        <name>ATP</name>
        <dbReference type="ChEBI" id="CHEBI:30616"/>
    </ligand>
</feature>
<proteinExistence type="predicted"/>
<organism evidence="8 9">
    <name type="scientific">Panicum virgatum</name>
    <name type="common">Blackwell switchgrass</name>
    <dbReference type="NCBI Taxonomy" id="38727"/>
    <lineage>
        <taxon>Eukaryota</taxon>
        <taxon>Viridiplantae</taxon>
        <taxon>Streptophyta</taxon>
        <taxon>Embryophyta</taxon>
        <taxon>Tracheophyta</taxon>
        <taxon>Spermatophyta</taxon>
        <taxon>Magnoliopsida</taxon>
        <taxon>Liliopsida</taxon>
        <taxon>Poales</taxon>
        <taxon>Poaceae</taxon>
        <taxon>PACMAD clade</taxon>
        <taxon>Panicoideae</taxon>
        <taxon>Panicodae</taxon>
        <taxon>Paniceae</taxon>
        <taxon>Panicinae</taxon>
        <taxon>Panicum</taxon>
        <taxon>Panicum sect. Hiantes</taxon>
    </lineage>
</organism>
<dbReference type="PROSITE" id="PS50011">
    <property type="entry name" value="PROTEIN_KINASE_DOM"/>
    <property type="match status" value="2"/>
</dbReference>
<reference evidence="8" key="1">
    <citation type="submission" date="2020-05" db="EMBL/GenBank/DDBJ databases">
        <title>WGS assembly of Panicum virgatum.</title>
        <authorList>
            <person name="Lovell J.T."/>
            <person name="Jenkins J."/>
            <person name="Shu S."/>
            <person name="Juenger T.E."/>
            <person name="Schmutz J."/>
        </authorList>
    </citation>
    <scope>NUCLEOTIDE SEQUENCE</scope>
    <source>
        <strain evidence="8">AP13</strain>
    </source>
</reference>
<dbReference type="InterPro" id="IPR000719">
    <property type="entry name" value="Prot_kinase_dom"/>
</dbReference>